<gene>
    <name evidence="2" type="ORF">NDU88_008086</name>
</gene>
<feature type="compositionally biased region" description="Basic and acidic residues" evidence="1">
    <location>
        <begin position="166"/>
        <end position="175"/>
    </location>
</feature>
<protein>
    <submittedName>
        <fullName evidence="2">Uncharacterized protein</fullName>
    </submittedName>
</protein>
<sequence>MEQLWLSDWLWVEAVAAAAERDKVDSCDRLSPTSRYSEASCRGAGAAWALPGSRGSESGARGCRNSAGREAIPGTGPRPGEEASDAPGRDTDSRAGTAEAAEIAGRGAFPPGAPGGSRGCLGPRERRAEPGPRDSAAGAPESGREPGTRRTECPKPGITGRRPRWCHPEERRQERSSPWGWSPRGLEETWLSAAAGPTGRRPRNEVLTCPEALPDQRLDYRAPGPCSPGNNERLQREAETRE</sequence>
<evidence type="ECO:0000313" key="3">
    <source>
        <dbReference type="Proteomes" id="UP001066276"/>
    </source>
</evidence>
<feature type="compositionally biased region" description="Basic and acidic residues" evidence="1">
    <location>
        <begin position="123"/>
        <end position="132"/>
    </location>
</feature>
<dbReference type="EMBL" id="JANPWB010000009">
    <property type="protein sequence ID" value="KAJ1155356.1"/>
    <property type="molecule type" value="Genomic_DNA"/>
</dbReference>
<proteinExistence type="predicted"/>
<name>A0AAV7RS53_PLEWA</name>
<feature type="compositionally biased region" description="Basic and acidic residues" evidence="1">
    <location>
        <begin position="233"/>
        <end position="242"/>
    </location>
</feature>
<feature type="compositionally biased region" description="Basic and acidic residues" evidence="1">
    <location>
        <begin position="142"/>
        <end position="153"/>
    </location>
</feature>
<dbReference type="Proteomes" id="UP001066276">
    <property type="component" value="Chromosome 5"/>
</dbReference>
<evidence type="ECO:0000313" key="2">
    <source>
        <dbReference type="EMBL" id="KAJ1155356.1"/>
    </source>
</evidence>
<evidence type="ECO:0000256" key="1">
    <source>
        <dbReference type="SAM" id="MobiDB-lite"/>
    </source>
</evidence>
<accession>A0AAV7RS53</accession>
<dbReference type="AlphaFoldDB" id="A0AAV7RS53"/>
<organism evidence="2 3">
    <name type="scientific">Pleurodeles waltl</name>
    <name type="common">Iberian ribbed newt</name>
    <dbReference type="NCBI Taxonomy" id="8319"/>
    <lineage>
        <taxon>Eukaryota</taxon>
        <taxon>Metazoa</taxon>
        <taxon>Chordata</taxon>
        <taxon>Craniata</taxon>
        <taxon>Vertebrata</taxon>
        <taxon>Euteleostomi</taxon>
        <taxon>Amphibia</taxon>
        <taxon>Batrachia</taxon>
        <taxon>Caudata</taxon>
        <taxon>Salamandroidea</taxon>
        <taxon>Salamandridae</taxon>
        <taxon>Pleurodelinae</taxon>
        <taxon>Pleurodeles</taxon>
    </lineage>
</organism>
<feature type="region of interest" description="Disordered" evidence="1">
    <location>
        <begin position="22"/>
        <end position="242"/>
    </location>
</feature>
<reference evidence="2" key="1">
    <citation type="journal article" date="2022" name="bioRxiv">
        <title>Sequencing and chromosome-scale assembly of the giantPleurodeles waltlgenome.</title>
        <authorList>
            <person name="Brown T."/>
            <person name="Elewa A."/>
            <person name="Iarovenko S."/>
            <person name="Subramanian E."/>
            <person name="Araus A.J."/>
            <person name="Petzold A."/>
            <person name="Susuki M."/>
            <person name="Suzuki K.-i.T."/>
            <person name="Hayashi T."/>
            <person name="Toyoda A."/>
            <person name="Oliveira C."/>
            <person name="Osipova E."/>
            <person name="Leigh N.D."/>
            <person name="Simon A."/>
            <person name="Yun M.H."/>
        </authorList>
    </citation>
    <scope>NUCLEOTIDE SEQUENCE</scope>
    <source>
        <strain evidence="2">20211129_DDA</strain>
        <tissue evidence="2">Liver</tissue>
    </source>
</reference>
<keyword evidence="3" id="KW-1185">Reference proteome</keyword>
<comment type="caution">
    <text evidence="2">The sequence shown here is derived from an EMBL/GenBank/DDBJ whole genome shotgun (WGS) entry which is preliminary data.</text>
</comment>